<feature type="domain" description="Fork-head" evidence="8">
    <location>
        <begin position="406"/>
        <end position="500"/>
    </location>
</feature>
<dbReference type="InterPro" id="IPR036388">
    <property type="entry name" value="WH-like_DNA-bd_sf"/>
</dbReference>
<dbReference type="PRINTS" id="PR00053">
    <property type="entry name" value="FORKHEAD"/>
</dbReference>
<dbReference type="PROSITE" id="PS50039">
    <property type="entry name" value="FORK_HEAD_3"/>
    <property type="match status" value="1"/>
</dbReference>
<dbReference type="InterPro" id="IPR001766">
    <property type="entry name" value="Fork_head_dom"/>
</dbReference>
<feature type="region of interest" description="Disordered" evidence="7">
    <location>
        <begin position="1804"/>
        <end position="1823"/>
    </location>
</feature>
<dbReference type="Proteomes" id="UP000003163">
    <property type="component" value="Unassembled WGS sequence"/>
</dbReference>
<dbReference type="VEuPathDB" id="MicrosporidiaDB:EDEG_03327"/>
<dbReference type="SUPFAM" id="SSF46785">
    <property type="entry name" value="Winged helix' DNA-binding domain"/>
    <property type="match status" value="1"/>
</dbReference>
<dbReference type="PROSITE" id="PS00658">
    <property type="entry name" value="FORK_HEAD_2"/>
    <property type="match status" value="1"/>
</dbReference>
<dbReference type="HOGENOM" id="CLU_237197_0_0_1"/>
<dbReference type="GO" id="GO:0000981">
    <property type="term" value="F:DNA-binding transcription factor activity, RNA polymerase II-specific"/>
    <property type="evidence" value="ECO:0007669"/>
    <property type="project" value="TreeGrafter"/>
</dbReference>
<keyword evidence="2" id="KW-0805">Transcription regulation</keyword>
<evidence type="ECO:0000313" key="10">
    <source>
        <dbReference type="Proteomes" id="UP000003163"/>
    </source>
</evidence>
<feature type="compositionally biased region" description="Basic and acidic residues" evidence="7">
    <location>
        <begin position="9"/>
        <end position="38"/>
    </location>
</feature>
<dbReference type="STRING" id="1003232.J8ZRC0"/>
<feature type="region of interest" description="Disordered" evidence="7">
    <location>
        <begin position="243"/>
        <end position="294"/>
    </location>
</feature>
<evidence type="ECO:0000256" key="7">
    <source>
        <dbReference type="SAM" id="MobiDB-lite"/>
    </source>
</evidence>
<evidence type="ECO:0000256" key="4">
    <source>
        <dbReference type="ARBA" id="ARBA00023163"/>
    </source>
</evidence>
<dbReference type="InterPro" id="IPR030456">
    <property type="entry name" value="TF_fork_head_CS_2"/>
</dbReference>
<keyword evidence="10" id="KW-1185">Reference proteome</keyword>
<feature type="region of interest" description="Disordered" evidence="7">
    <location>
        <begin position="1"/>
        <end position="61"/>
    </location>
</feature>
<dbReference type="SMART" id="SM00339">
    <property type="entry name" value="FH"/>
    <property type="match status" value="1"/>
</dbReference>
<evidence type="ECO:0000256" key="1">
    <source>
        <dbReference type="ARBA" id="ARBA00004123"/>
    </source>
</evidence>
<protein>
    <recommendedName>
        <fullName evidence="8">Fork-head domain-containing protein</fullName>
    </recommendedName>
</protein>
<feature type="DNA-binding region" description="Fork-head" evidence="6">
    <location>
        <begin position="406"/>
        <end position="500"/>
    </location>
</feature>
<comment type="caution">
    <text evidence="9">The sequence shown here is derived from an EMBL/GenBank/DDBJ whole genome shotgun (WGS) entry which is preliminary data.</text>
</comment>
<reference evidence="10" key="2">
    <citation type="submission" date="2015-07" db="EMBL/GenBank/DDBJ databases">
        <title>Contrasting host-pathogen interactions and genome evolution in two generalist and specialist microsporidian pathogens of mosquitoes.</title>
        <authorList>
            <consortium name="The Broad Institute Genomics Platform"/>
            <consortium name="The Broad Institute Genome Sequencing Center for Infectious Disease"/>
            <person name="Cuomo C.A."/>
            <person name="Sanscrainte N.D."/>
            <person name="Goldberg J.M."/>
            <person name="Heiman D."/>
            <person name="Young S."/>
            <person name="Zeng Q."/>
            <person name="Becnel J.J."/>
            <person name="Birren B.W."/>
        </authorList>
    </citation>
    <scope>NUCLEOTIDE SEQUENCE [LARGE SCALE GENOMIC DNA]</scope>
    <source>
        <strain evidence="10">USNM 41457</strain>
    </source>
</reference>
<name>J8ZRC0_EDHAE</name>
<feature type="compositionally biased region" description="Low complexity" evidence="7">
    <location>
        <begin position="270"/>
        <end position="290"/>
    </location>
</feature>
<dbReference type="GO" id="GO:0000978">
    <property type="term" value="F:RNA polymerase II cis-regulatory region sequence-specific DNA binding"/>
    <property type="evidence" value="ECO:0007669"/>
    <property type="project" value="TreeGrafter"/>
</dbReference>
<keyword evidence="3 6" id="KW-0238">DNA-binding</keyword>
<evidence type="ECO:0000313" key="9">
    <source>
        <dbReference type="EMBL" id="EJW02243.1"/>
    </source>
</evidence>
<feature type="compositionally biased region" description="Polar residues" evidence="7">
    <location>
        <begin position="255"/>
        <end position="264"/>
    </location>
</feature>
<accession>J8ZRC0</accession>
<evidence type="ECO:0000256" key="6">
    <source>
        <dbReference type="PROSITE-ProRule" id="PRU00089"/>
    </source>
</evidence>
<dbReference type="InParanoid" id="J8ZRC0"/>
<comment type="subcellular location">
    <subcellularLocation>
        <location evidence="1 6">Nucleus</location>
    </subcellularLocation>
</comment>
<dbReference type="PANTHER" id="PTHR45881">
    <property type="entry name" value="CHECKPOINT SUPPRESSOR 1-LIKE, ISOFORM A-RELATED"/>
    <property type="match status" value="1"/>
</dbReference>
<organism evidence="9 10">
    <name type="scientific">Edhazardia aedis (strain USNM 41457)</name>
    <name type="common">Microsporidian parasite</name>
    <dbReference type="NCBI Taxonomy" id="1003232"/>
    <lineage>
        <taxon>Eukaryota</taxon>
        <taxon>Fungi</taxon>
        <taxon>Fungi incertae sedis</taxon>
        <taxon>Microsporidia</taxon>
        <taxon>Edhazardia</taxon>
    </lineage>
</organism>
<feature type="compositionally biased region" description="Low complexity" evidence="7">
    <location>
        <begin position="39"/>
        <end position="61"/>
    </location>
</feature>
<dbReference type="GO" id="GO:0005634">
    <property type="term" value="C:nucleus"/>
    <property type="evidence" value="ECO:0007669"/>
    <property type="project" value="UniProtKB-SubCell"/>
</dbReference>
<dbReference type="PANTHER" id="PTHR45881:SF1">
    <property type="entry name" value="FORK HEAD PROTEIN HOMOLOG 2"/>
    <property type="match status" value="1"/>
</dbReference>
<evidence type="ECO:0000256" key="5">
    <source>
        <dbReference type="ARBA" id="ARBA00023242"/>
    </source>
</evidence>
<dbReference type="OrthoDB" id="5954824at2759"/>
<evidence type="ECO:0000256" key="3">
    <source>
        <dbReference type="ARBA" id="ARBA00023125"/>
    </source>
</evidence>
<proteinExistence type="predicted"/>
<gene>
    <name evidence="9" type="ORF">EDEG_03327</name>
</gene>
<evidence type="ECO:0000259" key="8">
    <source>
        <dbReference type="PROSITE" id="PS50039"/>
    </source>
</evidence>
<feature type="compositionally biased region" description="Basic and acidic residues" evidence="7">
    <location>
        <begin position="1208"/>
        <end position="1217"/>
    </location>
</feature>
<sequence>MSNFNSLRYDAEEKNPNRSKLEEVQSKIEDSHLTDVSKKLNNTSETSTSNSTNNSINGNVNNKIVIKSSNEDSGINKKNTENSNLINETQNQAKFNLSNERKYTNSIIEGKCNTYFYDDRKKEEYIDYGVRKKLNDDYIIKRINNRNSNGNEVNRSNGYKNNKTYEDNRKDFICKKYEDDRKNFNSNKNEDDRNNFSSNKNEDEKINFLSKKYEDDRNNFFSKKYEDDKINFFSNKTYEEDKKNFNSNKNEDFRNNSVIRNDSMCNKDGNYNSNTSSNKNSNEKNVINRNTDNESNKSLNEAAEAILLLSNQINSDTAQQQQIYCILRGANWEYYIRKTEFYIEEDNICTKFNYNKAEKQWKATTISGKVCINGKLITNSTKIEDGSLLDFGIFTFRFYYPLKQKKMQKSYQKLIIDAIRSNKESKLTLSQIYEYFIAKCGFSEEDSSTWKNSIRHNLSLSKIFKKVPRTGKHQQGKGMFWTIDEDALLNKLMKKKDFVKDVGSWNLVDSSSVHANKSLSLVNNDILVIPKHIKSRSNDPSLYNKKIYPNHFKEPDYLYTNNGFNLFNKSLSDSFKYSKESSFDYKNINLSDTFNKKNSLDYKNINFSDNSYKDNLRLSKENSLDYKNTILPDNSYKDNLRLSKENSLDHKNTILPDNSYRENSLDYKNKNFSDNSYKDNLRLSKENSLDYKNTILPDNSYRENSLDYKNKKFPDNSYKDNLRLSKENSLDHKNTILPDNSYRENSLDYKNVNLFNNKSYKDSLIHSRKNSFEHKSVDRTNFLSKFYRDNSNEVSKRHANYKYSKNNNSEHIKNTTITNDLHKDDKYIFTNENCKEKNTYFREKNFISSNILDNNCKSLKYSKFMKNDSYEDNEKIKNYNYNNDSLLYSRRALDVNNKFVDNNINATDLHKNHDKYKKYTKNTLYSESMPYHSNYNENFKPKKYNLQQYDNIDTLDHEKDQYEKFHIDKIIEKKTHINNLSSSLIKHNKYNTFTLQNKYGYIEKDNYQHNNNIYDSADTSKSYYNRSSEKNDNHRYVPKNSEIGANNKFSYTNVAEKLQSDLKNDYTYNKNYIYDTKENDNNYLISNTNKNNNKLYFNEKQLSKQDFSSEKVYCDLDYTPSSSKYITNHYNSKNECTKMYDNRNSSNSSYSEKIKFDDNMKQDNYQGNFRNLDSTKFDVYENEKIRLELSSGNIHNKYKTQDGSEYDVSSKNEKERSGYVGQSEIEKQNKYKNLSDNSSPRNLEIKTVNKQAYSSEKNYSSPLNESTNKFDTNYNSINMKKIKNDIQHLQDNTNIQNVDKLHPLSKNNEQMQKETYTRYEKLSQNRKSNNKKNFNSDSLEKKTSELYTEKISNNTKIQTDHELRVIESNDFYDNKNDNLFKLIDRTTKEDNLISRAFICTDNTDLNNFYFKHRFMESCQKNNQSIGNLHSKNRKFSIDLNENNDKSKETLSNEQYFKEDNTRINFLNSNNKDIENSKNQDNGKNLEVEQRVIEKNKNADQYTNNTKCPVRTNVSSVGTIKSQTNEHKYKSCDKKIIFNDLNDIENYQNHSGNFQNYENGNLHNFAHKKVAQTNISDLDNTYNSKNIDRSVEIKNNTQRQIDAYDKNTNRKESEENHSNVINNTTEFYDYKFDTKSECRPNNEDLPFKEHKSINENLLENENTYFQEKNNTPTNQTSSDKNNCKHKLNTIDINFSTINNNTSTDNNRNEHQNTQKRVKLLSQRPFKKNTNTNQLKNDQKNTDTTCTINFKSTTYSKKRKIVDIDLSDRKKIKIADANINNQESEAKNQCEDKISSELDQHSCNIQKQPVSNNRNDKRSRSDSIDDISDDVNCLSMFNFK</sequence>
<dbReference type="Gene3D" id="1.10.10.10">
    <property type="entry name" value="Winged helix-like DNA-binding domain superfamily/Winged helix DNA-binding domain"/>
    <property type="match status" value="1"/>
</dbReference>
<reference evidence="9 10" key="1">
    <citation type="submission" date="2011-08" db="EMBL/GenBank/DDBJ databases">
        <authorList>
            <person name="Liu Z.J."/>
            <person name="Shi F.L."/>
            <person name="Lu J.Q."/>
            <person name="Li M."/>
            <person name="Wang Z.L."/>
        </authorList>
    </citation>
    <scope>NUCLEOTIDE SEQUENCE [LARGE SCALE GENOMIC DNA]</scope>
    <source>
        <strain evidence="9 10">USNM 41457</strain>
    </source>
</reference>
<feature type="compositionally biased region" description="Basic and acidic residues" evidence="7">
    <location>
        <begin position="1812"/>
        <end position="1821"/>
    </location>
</feature>
<dbReference type="InterPro" id="IPR036390">
    <property type="entry name" value="WH_DNA-bd_sf"/>
</dbReference>
<keyword evidence="4" id="KW-0804">Transcription</keyword>
<feature type="region of interest" description="Disordered" evidence="7">
    <location>
        <begin position="1195"/>
        <end position="1221"/>
    </location>
</feature>
<feature type="compositionally biased region" description="Basic and acidic residues" evidence="7">
    <location>
        <begin position="243"/>
        <end position="254"/>
    </location>
</feature>
<keyword evidence="5 6" id="KW-0539">Nucleus</keyword>
<dbReference type="EMBL" id="AFBI03000082">
    <property type="protein sequence ID" value="EJW02243.1"/>
    <property type="molecule type" value="Genomic_DNA"/>
</dbReference>
<dbReference type="Pfam" id="PF00250">
    <property type="entry name" value="Forkhead"/>
    <property type="match status" value="1"/>
</dbReference>
<dbReference type="OMA" id="WKATTIS"/>
<evidence type="ECO:0000256" key="2">
    <source>
        <dbReference type="ARBA" id="ARBA00023015"/>
    </source>
</evidence>